<protein>
    <submittedName>
        <fullName evidence="2">Serine hydrolase domain-containing protein</fullName>
        <ecNumber evidence="2">3.-.-.-</ecNumber>
    </submittedName>
</protein>
<dbReference type="InterPro" id="IPR001466">
    <property type="entry name" value="Beta-lactam-related"/>
</dbReference>
<name>A0ABW5JJ09_9BACT</name>
<proteinExistence type="predicted"/>
<comment type="caution">
    <text evidence="2">The sequence shown here is derived from an EMBL/GenBank/DDBJ whole genome shotgun (WGS) entry which is preliminary data.</text>
</comment>
<dbReference type="Gene3D" id="3.40.710.10">
    <property type="entry name" value="DD-peptidase/beta-lactamase superfamily"/>
    <property type="match status" value="1"/>
</dbReference>
<dbReference type="RefSeq" id="WP_390300165.1">
    <property type="nucleotide sequence ID" value="NZ_JBHULI010000024.1"/>
</dbReference>
<dbReference type="Pfam" id="PF00144">
    <property type="entry name" value="Beta-lactamase"/>
    <property type="match status" value="1"/>
</dbReference>
<dbReference type="InterPro" id="IPR052794">
    <property type="entry name" value="Mito_Ser_Protease_LACTB"/>
</dbReference>
<evidence type="ECO:0000259" key="1">
    <source>
        <dbReference type="Pfam" id="PF00144"/>
    </source>
</evidence>
<evidence type="ECO:0000313" key="3">
    <source>
        <dbReference type="Proteomes" id="UP001597460"/>
    </source>
</evidence>
<dbReference type="SUPFAM" id="SSF56601">
    <property type="entry name" value="beta-lactamase/transpeptidase-like"/>
    <property type="match status" value="1"/>
</dbReference>
<keyword evidence="2" id="KW-0378">Hydrolase</keyword>
<evidence type="ECO:0000313" key="2">
    <source>
        <dbReference type="EMBL" id="MFD2532061.1"/>
    </source>
</evidence>
<organism evidence="2 3">
    <name type="scientific">Gracilimonas halophila</name>
    <dbReference type="NCBI Taxonomy" id="1834464"/>
    <lineage>
        <taxon>Bacteria</taxon>
        <taxon>Pseudomonadati</taxon>
        <taxon>Balneolota</taxon>
        <taxon>Balneolia</taxon>
        <taxon>Balneolales</taxon>
        <taxon>Balneolaceae</taxon>
        <taxon>Gracilimonas</taxon>
    </lineage>
</organism>
<accession>A0ABW5JJ09</accession>
<sequence>MTKRQKITLAVLAIPLLGLIALLFSLYPFIAEDVPSMRPFGWIYLPETRPYVESEVAPDYRKAADRARDILRDHVQEINVPAFSAAVAVDGKLVWSAAAGYADLEQKREATSNTLFRIGSTSKAVTGTLFARMVDDSLVNVDAPISTYINDLPNSDWAQLTPRQLASHTAGIVGYEENRDLIGAIGSMRLQGSHDDVVDGLEYFDDTDLLYEPGTVAFTDEYTYCGIYFYIQ</sequence>
<keyword evidence="3" id="KW-1185">Reference proteome</keyword>
<reference evidence="3" key="1">
    <citation type="journal article" date="2019" name="Int. J. Syst. Evol. Microbiol.">
        <title>The Global Catalogue of Microorganisms (GCM) 10K type strain sequencing project: providing services to taxonomists for standard genome sequencing and annotation.</title>
        <authorList>
            <consortium name="The Broad Institute Genomics Platform"/>
            <consortium name="The Broad Institute Genome Sequencing Center for Infectious Disease"/>
            <person name="Wu L."/>
            <person name="Ma J."/>
        </authorList>
    </citation>
    <scope>NUCLEOTIDE SEQUENCE [LARGE SCALE GENOMIC DNA]</scope>
    <source>
        <strain evidence="3">KCTC 52042</strain>
    </source>
</reference>
<dbReference type="PANTHER" id="PTHR46520">
    <property type="entry name" value="SERINE BETA-LACTAMASE-LIKE PROTEIN LACTB, MITOCHONDRIAL"/>
    <property type="match status" value="1"/>
</dbReference>
<dbReference type="PANTHER" id="PTHR46520:SF1">
    <property type="entry name" value="SERINE BETA-LACTAMASE-LIKE PROTEIN LACTB, MITOCHONDRIAL"/>
    <property type="match status" value="1"/>
</dbReference>
<dbReference type="EC" id="3.-.-.-" evidence="2"/>
<dbReference type="GO" id="GO:0016787">
    <property type="term" value="F:hydrolase activity"/>
    <property type="evidence" value="ECO:0007669"/>
    <property type="project" value="UniProtKB-KW"/>
</dbReference>
<feature type="domain" description="Beta-lactamase-related" evidence="1">
    <location>
        <begin position="68"/>
        <end position="215"/>
    </location>
</feature>
<dbReference type="EMBL" id="JBHULI010000024">
    <property type="protein sequence ID" value="MFD2532061.1"/>
    <property type="molecule type" value="Genomic_DNA"/>
</dbReference>
<dbReference type="Proteomes" id="UP001597460">
    <property type="component" value="Unassembled WGS sequence"/>
</dbReference>
<gene>
    <name evidence="2" type="ORF">ACFSVN_06360</name>
</gene>
<dbReference type="InterPro" id="IPR012338">
    <property type="entry name" value="Beta-lactam/transpept-like"/>
</dbReference>